<evidence type="ECO:0000313" key="2">
    <source>
        <dbReference type="EMBL" id="GER33583.1"/>
    </source>
</evidence>
<dbReference type="OrthoDB" id="1937656at2759"/>
<keyword evidence="3" id="KW-1185">Reference proteome</keyword>
<gene>
    <name evidence="2" type="ORF">STAS_09728</name>
</gene>
<accession>A0A5A7PL30</accession>
<name>A0A5A7PL30_STRAF</name>
<comment type="caution">
    <text evidence="2">The sequence shown here is derived from an EMBL/GenBank/DDBJ whole genome shotgun (WGS) entry which is preliminary data.</text>
</comment>
<protein>
    <submittedName>
        <fullName evidence="2">ATP synthase subunit beta</fullName>
    </submittedName>
</protein>
<dbReference type="EMBL" id="BKCP01004750">
    <property type="protein sequence ID" value="GER33583.1"/>
    <property type="molecule type" value="Genomic_DNA"/>
</dbReference>
<evidence type="ECO:0000256" key="1">
    <source>
        <dbReference type="SAM" id="MobiDB-lite"/>
    </source>
</evidence>
<reference evidence="3" key="1">
    <citation type="journal article" date="2019" name="Curr. Biol.">
        <title>Genome Sequence of Striga asiatica Provides Insight into the Evolution of Plant Parasitism.</title>
        <authorList>
            <person name="Yoshida S."/>
            <person name="Kim S."/>
            <person name="Wafula E.K."/>
            <person name="Tanskanen J."/>
            <person name="Kim Y.M."/>
            <person name="Honaas L."/>
            <person name="Yang Z."/>
            <person name="Spallek T."/>
            <person name="Conn C.E."/>
            <person name="Ichihashi Y."/>
            <person name="Cheong K."/>
            <person name="Cui S."/>
            <person name="Der J.P."/>
            <person name="Gundlach H."/>
            <person name="Jiao Y."/>
            <person name="Hori C."/>
            <person name="Ishida J.K."/>
            <person name="Kasahara H."/>
            <person name="Kiba T."/>
            <person name="Kim M.S."/>
            <person name="Koo N."/>
            <person name="Laohavisit A."/>
            <person name="Lee Y.H."/>
            <person name="Lumba S."/>
            <person name="McCourt P."/>
            <person name="Mortimer J.C."/>
            <person name="Mutuku J.M."/>
            <person name="Nomura T."/>
            <person name="Sasaki-Sekimoto Y."/>
            <person name="Seto Y."/>
            <person name="Wang Y."/>
            <person name="Wakatake T."/>
            <person name="Sakakibara H."/>
            <person name="Demura T."/>
            <person name="Yamaguchi S."/>
            <person name="Yoneyama K."/>
            <person name="Manabe R.I."/>
            <person name="Nelson D.C."/>
            <person name="Schulman A.H."/>
            <person name="Timko M.P."/>
            <person name="dePamphilis C.W."/>
            <person name="Choi D."/>
            <person name="Shirasu K."/>
        </authorList>
    </citation>
    <scope>NUCLEOTIDE SEQUENCE [LARGE SCALE GENOMIC DNA]</scope>
    <source>
        <strain evidence="3">cv. UVA1</strain>
    </source>
</reference>
<dbReference type="Gene3D" id="3.40.50.12240">
    <property type="match status" value="1"/>
</dbReference>
<sequence>MFSQRFRPNPKASMPCGSEVSALLGRMPSAVGYQPTLSTEMFIFRIGFIPIFEIGPKTTGNISRGVANGSAGSPIIDGSRTAKRWLESLLFPIQFLHHREPQLDSGVLFILVMDRSPRFGSISSDNCPMKTSMGKENGAPNLESINQSNSGRLRAVLLSELNCRIQALARIEWTPIIFVYHGYSPKCVEAQQLTVLSRYALFGRRTCYSIEEIFGTPLTEKEKIFYPVSTLDQEQVTKTSLLKAKESGGKGGRAPRSWFSCSWNLDSLSVGSLAKWEAHFFLLVSVTLEVSSLLKKGAAKKCKEKSEHEEIEEIEAEVGETETTTELPS</sequence>
<feature type="region of interest" description="Disordered" evidence="1">
    <location>
        <begin position="306"/>
        <end position="329"/>
    </location>
</feature>
<proteinExistence type="predicted"/>
<feature type="compositionally biased region" description="Acidic residues" evidence="1">
    <location>
        <begin position="309"/>
        <end position="320"/>
    </location>
</feature>
<evidence type="ECO:0000313" key="3">
    <source>
        <dbReference type="Proteomes" id="UP000325081"/>
    </source>
</evidence>
<dbReference type="AlphaFoldDB" id="A0A5A7PL30"/>
<dbReference type="Proteomes" id="UP000325081">
    <property type="component" value="Unassembled WGS sequence"/>
</dbReference>
<organism evidence="2 3">
    <name type="scientific">Striga asiatica</name>
    <name type="common">Asiatic witchweed</name>
    <name type="synonym">Buchnera asiatica</name>
    <dbReference type="NCBI Taxonomy" id="4170"/>
    <lineage>
        <taxon>Eukaryota</taxon>
        <taxon>Viridiplantae</taxon>
        <taxon>Streptophyta</taxon>
        <taxon>Embryophyta</taxon>
        <taxon>Tracheophyta</taxon>
        <taxon>Spermatophyta</taxon>
        <taxon>Magnoliopsida</taxon>
        <taxon>eudicotyledons</taxon>
        <taxon>Gunneridae</taxon>
        <taxon>Pentapetalae</taxon>
        <taxon>asterids</taxon>
        <taxon>lamiids</taxon>
        <taxon>Lamiales</taxon>
        <taxon>Orobanchaceae</taxon>
        <taxon>Buchnereae</taxon>
        <taxon>Striga</taxon>
    </lineage>
</organism>